<reference evidence="1" key="1">
    <citation type="submission" date="2020-02" db="EMBL/GenBank/DDBJ databases">
        <authorList>
            <person name="Meier V. D."/>
        </authorList>
    </citation>
    <scope>NUCLEOTIDE SEQUENCE</scope>
    <source>
        <strain evidence="1">AVDCRST_MAG81</strain>
    </source>
</reference>
<sequence>MADKEVDPGTYIPLIYQSAYFAAKLVCIGFCPPGGQIA</sequence>
<name>A0A6J4VYJ4_9CYAN</name>
<gene>
    <name evidence="1" type="ORF">AVDCRST_MAG81-5350</name>
</gene>
<protein>
    <submittedName>
        <fullName evidence="1">Uncharacterized protein</fullName>
    </submittedName>
</protein>
<accession>A0A6J4VYJ4</accession>
<proteinExistence type="predicted"/>
<dbReference type="AlphaFoldDB" id="A0A6J4VYJ4"/>
<dbReference type="EMBL" id="CADCWO010000277">
    <property type="protein sequence ID" value="CAA9590932.1"/>
    <property type="molecule type" value="Genomic_DNA"/>
</dbReference>
<organism evidence="1">
    <name type="scientific">uncultured Synechococcales cyanobacterium</name>
    <dbReference type="NCBI Taxonomy" id="1936017"/>
    <lineage>
        <taxon>Bacteria</taxon>
        <taxon>Bacillati</taxon>
        <taxon>Cyanobacteriota</taxon>
        <taxon>Cyanophyceae</taxon>
        <taxon>Synechococcales</taxon>
        <taxon>environmental samples</taxon>
    </lineage>
</organism>
<evidence type="ECO:0000313" key="1">
    <source>
        <dbReference type="EMBL" id="CAA9590932.1"/>
    </source>
</evidence>